<proteinExistence type="predicted"/>
<feature type="compositionally biased region" description="Polar residues" evidence="1">
    <location>
        <begin position="158"/>
        <end position="171"/>
    </location>
</feature>
<accession>A0A1D2M505</accession>
<dbReference type="AlphaFoldDB" id="A0A1D2M505"/>
<gene>
    <name evidence="2" type="ORF">Ocin01_18642</name>
</gene>
<dbReference type="Proteomes" id="UP000094527">
    <property type="component" value="Unassembled WGS sequence"/>
</dbReference>
<name>A0A1D2M505_ORCCI</name>
<evidence type="ECO:0000313" key="3">
    <source>
        <dbReference type="Proteomes" id="UP000094527"/>
    </source>
</evidence>
<comment type="caution">
    <text evidence="2">The sequence shown here is derived from an EMBL/GenBank/DDBJ whole genome shotgun (WGS) entry which is preliminary data.</text>
</comment>
<evidence type="ECO:0000313" key="2">
    <source>
        <dbReference type="EMBL" id="ODM88043.1"/>
    </source>
</evidence>
<feature type="non-terminal residue" evidence="2">
    <location>
        <position position="1"/>
    </location>
</feature>
<feature type="region of interest" description="Disordered" evidence="1">
    <location>
        <begin position="148"/>
        <end position="175"/>
    </location>
</feature>
<dbReference type="EMBL" id="LJIJ01004197">
    <property type="protein sequence ID" value="ODM88043.1"/>
    <property type="molecule type" value="Genomic_DNA"/>
</dbReference>
<keyword evidence="3" id="KW-1185">Reference proteome</keyword>
<organism evidence="2 3">
    <name type="scientific">Orchesella cincta</name>
    <name type="common">Springtail</name>
    <name type="synonym">Podura cincta</name>
    <dbReference type="NCBI Taxonomy" id="48709"/>
    <lineage>
        <taxon>Eukaryota</taxon>
        <taxon>Metazoa</taxon>
        <taxon>Ecdysozoa</taxon>
        <taxon>Arthropoda</taxon>
        <taxon>Hexapoda</taxon>
        <taxon>Collembola</taxon>
        <taxon>Entomobryomorpha</taxon>
        <taxon>Entomobryoidea</taxon>
        <taxon>Orchesellidae</taxon>
        <taxon>Orchesellinae</taxon>
        <taxon>Orchesella</taxon>
    </lineage>
</organism>
<reference evidence="2 3" key="1">
    <citation type="journal article" date="2016" name="Genome Biol. Evol.">
        <title>Gene Family Evolution Reflects Adaptation to Soil Environmental Stressors in the Genome of the Collembolan Orchesella cincta.</title>
        <authorList>
            <person name="Faddeeva-Vakhrusheva A."/>
            <person name="Derks M.F."/>
            <person name="Anvar S.Y."/>
            <person name="Agamennone V."/>
            <person name="Suring W."/>
            <person name="Smit S."/>
            <person name="van Straalen N.M."/>
            <person name="Roelofs D."/>
        </authorList>
    </citation>
    <scope>NUCLEOTIDE SEQUENCE [LARGE SCALE GENOMIC DNA]</scope>
    <source>
        <tissue evidence="2">Mixed pool</tissue>
    </source>
</reference>
<protein>
    <submittedName>
        <fullName evidence="2">Uncharacterized protein</fullName>
    </submittedName>
</protein>
<evidence type="ECO:0000256" key="1">
    <source>
        <dbReference type="SAM" id="MobiDB-lite"/>
    </source>
</evidence>
<sequence>IYLNLKGEATVKILEQTQTTPDPNQRQWHGSLYHSRSKSRTEREYHTHIYTSSETLLNIENFLLGWKTRSAAGRGKPKMISSKKNIAITGHLDLSSMPEASQPGENVESKIFMKSWSFFCFGFGCKSKPLTLRVRTPNKPSWWSVDASSARKDEEAHNSPSWWSQKSQSRPKSGDNEIWRGELVVPPLGVVTPTKLGGKCGFIDVEFEHMSKVAVTVTWNSPPKSSSEHAVLPSRQCKLNFENYCNRKWIAN</sequence>